<organism evidence="6 7">
    <name type="scientific">Perilla frutescens var. hirtella</name>
    <name type="common">Perilla citriodora</name>
    <name type="synonym">Perilla setoyensis</name>
    <dbReference type="NCBI Taxonomy" id="608512"/>
    <lineage>
        <taxon>Eukaryota</taxon>
        <taxon>Viridiplantae</taxon>
        <taxon>Streptophyta</taxon>
        <taxon>Embryophyta</taxon>
        <taxon>Tracheophyta</taxon>
        <taxon>Spermatophyta</taxon>
        <taxon>Magnoliopsida</taxon>
        <taxon>eudicotyledons</taxon>
        <taxon>Gunneridae</taxon>
        <taxon>Pentapetalae</taxon>
        <taxon>asterids</taxon>
        <taxon>lamiids</taxon>
        <taxon>Lamiales</taxon>
        <taxon>Lamiaceae</taxon>
        <taxon>Nepetoideae</taxon>
        <taxon>Elsholtzieae</taxon>
        <taxon>Perilla</taxon>
    </lineage>
</organism>
<keyword evidence="7" id="KW-1185">Reference proteome</keyword>
<reference evidence="6 7" key="1">
    <citation type="journal article" date="2021" name="Nat. Commun.">
        <title>Incipient diploidization of the medicinal plant Perilla within 10,000 years.</title>
        <authorList>
            <person name="Zhang Y."/>
            <person name="Shen Q."/>
            <person name="Leng L."/>
            <person name="Zhang D."/>
            <person name="Chen S."/>
            <person name="Shi Y."/>
            <person name="Ning Z."/>
            <person name="Chen S."/>
        </authorList>
    </citation>
    <scope>NUCLEOTIDE SEQUENCE [LARGE SCALE GENOMIC DNA]</scope>
    <source>
        <strain evidence="7">cv. PC099</strain>
    </source>
</reference>
<dbReference type="Proteomes" id="UP001190926">
    <property type="component" value="Unassembled WGS sequence"/>
</dbReference>
<dbReference type="InterPro" id="IPR033467">
    <property type="entry name" value="Tesmin/TSO1-like_CXC"/>
</dbReference>
<protein>
    <recommendedName>
        <fullName evidence="5">CRC domain-containing protein</fullName>
    </recommendedName>
</protein>
<dbReference type="SMART" id="SM01114">
    <property type="entry name" value="CXC"/>
    <property type="match status" value="2"/>
</dbReference>
<evidence type="ECO:0000313" key="7">
    <source>
        <dbReference type="Proteomes" id="UP001190926"/>
    </source>
</evidence>
<comment type="caution">
    <text evidence="6">The sequence shown here is derived from an EMBL/GenBank/DDBJ whole genome shotgun (WGS) entry which is preliminary data.</text>
</comment>
<dbReference type="PANTHER" id="PTHR12446:SF49">
    <property type="entry name" value="CRC DOMAIN-CONTAINING PROTEIN"/>
    <property type="match status" value="1"/>
</dbReference>
<comment type="subcellular location">
    <subcellularLocation>
        <location evidence="1">Nucleus</location>
    </subcellularLocation>
</comment>
<dbReference type="InterPro" id="IPR005172">
    <property type="entry name" value="CRC"/>
</dbReference>
<evidence type="ECO:0000256" key="4">
    <source>
        <dbReference type="SAM" id="MobiDB-lite"/>
    </source>
</evidence>
<evidence type="ECO:0000313" key="6">
    <source>
        <dbReference type="EMBL" id="KAH6835842.1"/>
    </source>
</evidence>
<name>A0AAD4PED6_PERFH</name>
<dbReference type="Pfam" id="PF03638">
    <property type="entry name" value="TCR"/>
    <property type="match status" value="2"/>
</dbReference>
<feature type="region of interest" description="Disordered" evidence="4">
    <location>
        <begin position="54"/>
        <end position="142"/>
    </location>
</feature>
<keyword evidence="3" id="KW-0539">Nucleus</keyword>
<dbReference type="PROSITE" id="PS51634">
    <property type="entry name" value="CRC"/>
    <property type="match status" value="1"/>
</dbReference>
<dbReference type="AlphaFoldDB" id="A0AAD4PED6"/>
<feature type="domain" description="CRC" evidence="5">
    <location>
        <begin position="140"/>
        <end position="242"/>
    </location>
</feature>
<evidence type="ECO:0000256" key="1">
    <source>
        <dbReference type="ARBA" id="ARBA00004123"/>
    </source>
</evidence>
<dbReference type="GO" id="GO:0006355">
    <property type="term" value="P:regulation of DNA-templated transcription"/>
    <property type="evidence" value="ECO:0007669"/>
    <property type="project" value="TreeGrafter"/>
</dbReference>
<proteinExistence type="inferred from homology"/>
<evidence type="ECO:0000256" key="3">
    <source>
        <dbReference type="ARBA" id="ARBA00023242"/>
    </source>
</evidence>
<accession>A0AAD4PED6</accession>
<dbReference type="InterPro" id="IPR028307">
    <property type="entry name" value="Lin-54_fam"/>
</dbReference>
<evidence type="ECO:0000256" key="2">
    <source>
        <dbReference type="ARBA" id="ARBA00007267"/>
    </source>
</evidence>
<comment type="similarity">
    <text evidence="2">Belongs to the lin-54 family.</text>
</comment>
<dbReference type="GO" id="GO:0005634">
    <property type="term" value="C:nucleus"/>
    <property type="evidence" value="ECO:0007669"/>
    <property type="project" value="UniProtKB-SubCell"/>
</dbReference>
<evidence type="ECO:0000259" key="5">
    <source>
        <dbReference type="PROSITE" id="PS51634"/>
    </source>
</evidence>
<dbReference type="EMBL" id="SDAM02000032">
    <property type="protein sequence ID" value="KAH6835842.1"/>
    <property type="molecule type" value="Genomic_DNA"/>
</dbReference>
<gene>
    <name evidence="6" type="ORF">C2S53_012524</name>
</gene>
<sequence>MEQREETAAPVVRQLDFTVNLIAAANANAKANLLLPEHKQDRLQSKWLAAENSHAIARPQSPSRPVAQTKLPPRKMVMPPKSPHQELPQMEGQSKSPRLAHPVGKAVPLPKRALQPLMQVESPQSRERSSLEQNDGTPKKKKQCRCRNSRCLKMYCECFAIGQYCDGCNCVNCYNKKENEADRKEAMDAIKERKPDAFIGVEQNRGCNCKRTGCLKKYCECFQANIPCSDKCRCVDCKNFEGSEERRARLYQHSADSMAFIQQANAAINGAIGTPSKKSRNQQIGFDVASNRQFTSWLPEAHQETFLTSDASYSPSSVQLSKPDPTTLGLSKSSYRSPLSGILQLQHVNDFCKLLVEVSTEAAKSLSEERKMIDDGIDVNRAETSVGYLEDSKDHQSQQNAMELRGNQGTRDRTSLCESDSYDIENGRPLSPGTIALMCDERDATFMAANASSTITESIIRTNSILASTLGLNQLYVEQERLVLTRLRCFLNRLITCGSIEGNEAKLNHEAS</sequence>
<dbReference type="PANTHER" id="PTHR12446">
    <property type="entry name" value="TESMIN/TSO1-RELATED"/>
    <property type="match status" value="1"/>
</dbReference>